<keyword evidence="1" id="KW-0472">Membrane</keyword>
<feature type="transmembrane region" description="Helical" evidence="1">
    <location>
        <begin position="72"/>
        <end position="92"/>
    </location>
</feature>
<feature type="transmembrane region" description="Helical" evidence="1">
    <location>
        <begin position="5"/>
        <end position="23"/>
    </location>
</feature>
<name>A0ABT9ZDI1_9BACI</name>
<proteinExistence type="predicted"/>
<feature type="transmembrane region" description="Helical" evidence="1">
    <location>
        <begin position="104"/>
        <end position="126"/>
    </location>
</feature>
<dbReference type="RefSeq" id="WP_307336817.1">
    <property type="nucleotide sequence ID" value="NZ_JAUSUD010000002.1"/>
</dbReference>
<dbReference type="Proteomes" id="UP001234495">
    <property type="component" value="Unassembled WGS sequence"/>
</dbReference>
<dbReference type="Pfam" id="PF19700">
    <property type="entry name" value="DUF6198"/>
    <property type="match status" value="1"/>
</dbReference>
<gene>
    <name evidence="2" type="ORF">J2S19_000561</name>
</gene>
<dbReference type="EMBL" id="JAUSUD010000002">
    <property type="protein sequence ID" value="MDQ0229310.1"/>
    <property type="molecule type" value="Genomic_DNA"/>
</dbReference>
<organism evidence="2 3">
    <name type="scientific">Metabacillus malikii</name>
    <dbReference type="NCBI Taxonomy" id="1504265"/>
    <lineage>
        <taxon>Bacteria</taxon>
        <taxon>Bacillati</taxon>
        <taxon>Bacillota</taxon>
        <taxon>Bacilli</taxon>
        <taxon>Bacillales</taxon>
        <taxon>Bacillaceae</taxon>
        <taxon>Metabacillus</taxon>
    </lineage>
</organism>
<keyword evidence="3" id="KW-1185">Reference proteome</keyword>
<evidence type="ECO:0000256" key="1">
    <source>
        <dbReference type="SAM" id="Phobius"/>
    </source>
</evidence>
<sequence>MLKKSIFYIVGMFIACTGVGLVIKTDVGAGPWDAFYAGSADKLHLSIGTCMIIGQIILLFINSLLLKKRPAFESVITFVLWGIILDICYEIFLRNVDLVNYSLLSRWAFFLFAVILIGVGIGVYLVSSFPAMPYDGTMLALVERFGINMNIARTILEGIGLVIAYLVGGPVGLGSLIFVLLLGMFIQACHTYAKKVLI</sequence>
<keyword evidence="1" id="KW-1133">Transmembrane helix</keyword>
<evidence type="ECO:0000313" key="3">
    <source>
        <dbReference type="Proteomes" id="UP001234495"/>
    </source>
</evidence>
<feature type="transmembrane region" description="Helical" evidence="1">
    <location>
        <begin position="43"/>
        <end position="65"/>
    </location>
</feature>
<dbReference type="PANTHER" id="PTHR40078:SF1">
    <property type="entry name" value="INTEGRAL MEMBRANE PROTEIN"/>
    <property type="match status" value="1"/>
</dbReference>
<evidence type="ECO:0000313" key="2">
    <source>
        <dbReference type="EMBL" id="MDQ0229310.1"/>
    </source>
</evidence>
<dbReference type="PROSITE" id="PS51257">
    <property type="entry name" value="PROKAR_LIPOPROTEIN"/>
    <property type="match status" value="1"/>
</dbReference>
<comment type="caution">
    <text evidence="2">The sequence shown here is derived from an EMBL/GenBank/DDBJ whole genome shotgun (WGS) entry which is preliminary data.</text>
</comment>
<dbReference type="PANTHER" id="PTHR40078">
    <property type="entry name" value="INTEGRAL MEMBRANE PROTEIN-RELATED"/>
    <property type="match status" value="1"/>
</dbReference>
<protein>
    <submittedName>
        <fullName evidence="2">Membrane protein YczE</fullName>
    </submittedName>
</protein>
<reference evidence="2 3" key="1">
    <citation type="submission" date="2023-07" db="EMBL/GenBank/DDBJ databases">
        <title>Genomic Encyclopedia of Type Strains, Phase IV (KMG-IV): sequencing the most valuable type-strain genomes for metagenomic binning, comparative biology and taxonomic classification.</title>
        <authorList>
            <person name="Goeker M."/>
        </authorList>
    </citation>
    <scope>NUCLEOTIDE SEQUENCE [LARGE SCALE GENOMIC DNA]</scope>
    <source>
        <strain evidence="2 3">DSM 29005</strain>
    </source>
</reference>
<keyword evidence="1" id="KW-0812">Transmembrane</keyword>
<accession>A0ABT9ZDI1</accession>
<dbReference type="InterPro" id="IPR038750">
    <property type="entry name" value="YczE/YyaS-like"/>
</dbReference>